<feature type="compositionally biased region" description="Polar residues" evidence="1">
    <location>
        <begin position="27"/>
        <end position="36"/>
    </location>
</feature>
<dbReference type="Proteomes" id="UP000499080">
    <property type="component" value="Unassembled WGS sequence"/>
</dbReference>
<feature type="region of interest" description="Disordered" evidence="1">
    <location>
        <begin position="1"/>
        <end position="37"/>
    </location>
</feature>
<gene>
    <name evidence="2" type="ORF">AVEN_187345_1</name>
</gene>
<evidence type="ECO:0000313" key="2">
    <source>
        <dbReference type="EMBL" id="GBN58467.1"/>
    </source>
</evidence>
<sequence>MPNPSPIECDSSSKDKDVSSAGSKSSQRNPTNSQSKVGGVDSVELLITQIQDFNFDPSVTKALISPLQELIKIFINKSREIRAGIRGELIDRMVAPYVKIFQDRHTTYLENIMITLVMSTSIRDNIRLKFMKAN</sequence>
<name>A0A4Y2Q794_ARAVE</name>
<evidence type="ECO:0000256" key="1">
    <source>
        <dbReference type="SAM" id="MobiDB-lite"/>
    </source>
</evidence>
<keyword evidence="3" id="KW-1185">Reference proteome</keyword>
<protein>
    <submittedName>
        <fullName evidence="2">Uncharacterized protein</fullName>
    </submittedName>
</protein>
<accession>A0A4Y2Q794</accession>
<dbReference type="AlphaFoldDB" id="A0A4Y2Q794"/>
<organism evidence="2 3">
    <name type="scientific">Araneus ventricosus</name>
    <name type="common">Orbweaver spider</name>
    <name type="synonym">Epeira ventricosa</name>
    <dbReference type="NCBI Taxonomy" id="182803"/>
    <lineage>
        <taxon>Eukaryota</taxon>
        <taxon>Metazoa</taxon>
        <taxon>Ecdysozoa</taxon>
        <taxon>Arthropoda</taxon>
        <taxon>Chelicerata</taxon>
        <taxon>Arachnida</taxon>
        <taxon>Araneae</taxon>
        <taxon>Araneomorphae</taxon>
        <taxon>Entelegynae</taxon>
        <taxon>Araneoidea</taxon>
        <taxon>Araneidae</taxon>
        <taxon>Araneus</taxon>
    </lineage>
</organism>
<reference evidence="2 3" key="1">
    <citation type="journal article" date="2019" name="Sci. Rep.">
        <title>Orb-weaving spider Araneus ventricosus genome elucidates the spidroin gene catalogue.</title>
        <authorList>
            <person name="Kono N."/>
            <person name="Nakamura H."/>
            <person name="Ohtoshi R."/>
            <person name="Moran D.A.P."/>
            <person name="Shinohara A."/>
            <person name="Yoshida Y."/>
            <person name="Fujiwara M."/>
            <person name="Mori M."/>
            <person name="Tomita M."/>
            <person name="Arakawa K."/>
        </authorList>
    </citation>
    <scope>NUCLEOTIDE SEQUENCE [LARGE SCALE GENOMIC DNA]</scope>
</reference>
<dbReference type="EMBL" id="BGPR01012936">
    <property type="protein sequence ID" value="GBN58467.1"/>
    <property type="molecule type" value="Genomic_DNA"/>
</dbReference>
<proteinExistence type="predicted"/>
<comment type="caution">
    <text evidence="2">The sequence shown here is derived from an EMBL/GenBank/DDBJ whole genome shotgun (WGS) entry which is preliminary data.</text>
</comment>
<evidence type="ECO:0000313" key="3">
    <source>
        <dbReference type="Proteomes" id="UP000499080"/>
    </source>
</evidence>